<reference evidence="1 2" key="1">
    <citation type="journal article" date="2016" name="Sci. Rep.">
        <title>The Dendrobium catenatum Lindl. genome sequence provides insights into polysaccharide synthase, floral development and adaptive evolution.</title>
        <authorList>
            <person name="Zhang G.Q."/>
            <person name="Xu Q."/>
            <person name="Bian C."/>
            <person name="Tsai W.C."/>
            <person name="Yeh C.M."/>
            <person name="Liu K.W."/>
            <person name="Yoshida K."/>
            <person name="Zhang L.S."/>
            <person name="Chang S.B."/>
            <person name="Chen F."/>
            <person name="Shi Y."/>
            <person name="Su Y.Y."/>
            <person name="Zhang Y.Q."/>
            <person name="Chen L.J."/>
            <person name="Yin Y."/>
            <person name="Lin M."/>
            <person name="Huang H."/>
            <person name="Deng H."/>
            <person name="Wang Z.W."/>
            <person name="Zhu S.L."/>
            <person name="Zhao X."/>
            <person name="Deng C."/>
            <person name="Niu S.C."/>
            <person name="Huang J."/>
            <person name="Wang M."/>
            <person name="Liu G.H."/>
            <person name="Yang H.J."/>
            <person name="Xiao X.J."/>
            <person name="Hsiao Y.Y."/>
            <person name="Wu W.L."/>
            <person name="Chen Y.Y."/>
            <person name="Mitsuda N."/>
            <person name="Ohme-Takagi M."/>
            <person name="Luo Y.B."/>
            <person name="Van de Peer Y."/>
            <person name="Liu Z.J."/>
        </authorList>
    </citation>
    <scope>NUCLEOTIDE SEQUENCE [LARGE SCALE GENOMIC DNA]</scope>
    <source>
        <tissue evidence="1">The whole plant</tissue>
    </source>
</reference>
<dbReference type="Proteomes" id="UP000233837">
    <property type="component" value="Unassembled WGS sequence"/>
</dbReference>
<protein>
    <submittedName>
        <fullName evidence="1">Uncharacterized protein</fullName>
    </submittedName>
</protein>
<reference evidence="1 2" key="2">
    <citation type="journal article" date="2017" name="Nature">
        <title>The Apostasia genome and the evolution of orchids.</title>
        <authorList>
            <person name="Zhang G.Q."/>
            <person name="Liu K.W."/>
            <person name="Li Z."/>
            <person name="Lohaus R."/>
            <person name="Hsiao Y.Y."/>
            <person name="Niu S.C."/>
            <person name="Wang J.Y."/>
            <person name="Lin Y.C."/>
            <person name="Xu Q."/>
            <person name="Chen L.J."/>
            <person name="Yoshida K."/>
            <person name="Fujiwara S."/>
            <person name="Wang Z.W."/>
            <person name="Zhang Y.Q."/>
            <person name="Mitsuda N."/>
            <person name="Wang M."/>
            <person name="Liu G.H."/>
            <person name="Pecoraro L."/>
            <person name="Huang H.X."/>
            <person name="Xiao X.J."/>
            <person name="Lin M."/>
            <person name="Wu X.Y."/>
            <person name="Wu W.L."/>
            <person name="Chen Y.Y."/>
            <person name="Chang S.B."/>
            <person name="Sakamoto S."/>
            <person name="Ohme-Takagi M."/>
            <person name="Yagi M."/>
            <person name="Zeng S.J."/>
            <person name="Shen C.Y."/>
            <person name="Yeh C.M."/>
            <person name="Luo Y.B."/>
            <person name="Tsai W.C."/>
            <person name="Van de Peer Y."/>
            <person name="Liu Z.J."/>
        </authorList>
    </citation>
    <scope>NUCLEOTIDE SEQUENCE [LARGE SCALE GENOMIC DNA]</scope>
    <source>
        <tissue evidence="1">The whole plant</tissue>
    </source>
</reference>
<organism evidence="1 2">
    <name type="scientific">Dendrobium catenatum</name>
    <dbReference type="NCBI Taxonomy" id="906689"/>
    <lineage>
        <taxon>Eukaryota</taxon>
        <taxon>Viridiplantae</taxon>
        <taxon>Streptophyta</taxon>
        <taxon>Embryophyta</taxon>
        <taxon>Tracheophyta</taxon>
        <taxon>Spermatophyta</taxon>
        <taxon>Magnoliopsida</taxon>
        <taxon>Liliopsida</taxon>
        <taxon>Asparagales</taxon>
        <taxon>Orchidaceae</taxon>
        <taxon>Epidendroideae</taxon>
        <taxon>Malaxideae</taxon>
        <taxon>Dendrobiinae</taxon>
        <taxon>Dendrobium</taxon>
    </lineage>
</organism>
<accession>A0A2I0WP02</accession>
<dbReference type="AlphaFoldDB" id="A0A2I0WP02"/>
<name>A0A2I0WP02_9ASPA</name>
<evidence type="ECO:0000313" key="2">
    <source>
        <dbReference type="Proteomes" id="UP000233837"/>
    </source>
</evidence>
<sequence>MQWRRRFRASVELGCLRLVEVYGRRERSSEGELVWGRIVASKEPKPSASFAWYLMTRVETRSRAGFLQESQEGTVSVPICTR</sequence>
<proteinExistence type="predicted"/>
<evidence type="ECO:0000313" key="1">
    <source>
        <dbReference type="EMBL" id="PKU77378.1"/>
    </source>
</evidence>
<gene>
    <name evidence="1" type="ORF">MA16_Dca011383</name>
</gene>
<dbReference type="EMBL" id="KZ502513">
    <property type="protein sequence ID" value="PKU77378.1"/>
    <property type="molecule type" value="Genomic_DNA"/>
</dbReference>
<keyword evidence="2" id="KW-1185">Reference proteome</keyword>